<accession>A0A0S2F5V4</accession>
<dbReference type="EMBL" id="CP011129">
    <property type="protein sequence ID" value="ALN78907.1"/>
    <property type="molecule type" value="Genomic_DNA"/>
</dbReference>
<dbReference type="Proteomes" id="UP000060787">
    <property type="component" value="Chromosome"/>
</dbReference>
<name>A0A0S2F5V4_LYSAN</name>
<proteinExistence type="predicted"/>
<dbReference type="KEGG" id="lab:LA76x_0746"/>
<evidence type="ECO:0000256" key="1">
    <source>
        <dbReference type="SAM" id="MobiDB-lite"/>
    </source>
</evidence>
<evidence type="ECO:0000313" key="2">
    <source>
        <dbReference type="EMBL" id="ALN78907.1"/>
    </source>
</evidence>
<gene>
    <name evidence="2" type="ORF">LA76x_0746</name>
</gene>
<dbReference type="AlphaFoldDB" id="A0A0S2F5V4"/>
<dbReference type="PATRIC" id="fig|84531.8.peg.775"/>
<evidence type="ECO:0000313" key="3">
    <source>
        <dbReference type="Proteomes" id="UP000060787"/>
    </source>
</evidence>
<protein>
    <submittedName>
        <fullName evidence="2">Uncharacterized protein</fullName>
    </submittedName>
</protein>
<reference evidence="2 3" key="1">
    <citation type="journal article" date="2015" name="BMC Genomics">
        <title>Comparative genomics and metabolic profiling of the genus Lysobacter.</title>
        <authorList>
            <person name="de Bruijn I."/>
            <person name="Cheng X."/>
            <person name="de Jager V."/>
            <person name="Exposito R.G."/>
            <person name="Watrous J."/>
            <person name="Patel N."/>
            <person name="Postma J."/>
            <person name="Dorrestein P.C."/>
            <person name="Kobayashi D."/>
            <person name="Raaijmakers J.M."/>
        </authorList>
    </citation>
    <scope>NUCLEOTIDE SEQUENCE [LARGE SCALE GENOMIC DNA]</scope>
    <source>
        <strain evidence="2 3">76</strain>
    </source>
</reference>
<sequence length="43" mass="5122">MLRARWADPARRHRPDAGRPAPTRLRRTRDVGSVRRIHTSYKK</sequence>
<dbReference type="STRING" id="84531.LA76x_0746"/>
<keyword evidence="3" id="KW-1185">Reference proteome</keyword>
<feature type="compositionally biased region" description="Basic and acidic residues" evidence="1">
    <location>
        <begin position="1"/>
        <end position="10"/>
    </location>
</feature>
<feature type="region of interest" description="Disordered" evidence="1">
    <location>
        <begin position="1"/>
        <end position="43"/>
    </location>
</feature>
<organism evidence="2 3">
    <name type="scientific">Lysobacter antibioticus</name>
    <dbReference type="NCBI Taxonomy" id="84531"/>
    <lineage>
        <taxon>Bacteria</taxon>
        <taxon>Pseudomonadati</taxon>
        <taxon>Pseudomonadota</taxon>
        <taxon>Gammaproteobacteria</taxon>
        <taxon>Lysobacterales</taxon>
        <taxon>Lysobacteraceae</taxon>
        <taxon>Lysobacter</taxon>
    </lineage>
</organism>